<gene>
    <name evidence="3" type="ORF">NDI56_09730</name>
</gene>
<reference evidence="3 4" key="1">
    <citation type="submission" date="2022-06" db="EMBL/GenBank/DDBJ databases">
        <title>Haloarcula sp. a new haloarchaeum isolate from saline soil.</title>
        <authorList>
            <person name="Strakova D."/>
            <person name="Galisteo C."/>
            <person name="Sanchez-Porro C."/>
            <person name="Ventosa A."/>
        </authorList>
    </citation>
    <scope>NUCLEOTIDE SEQUENCE [LARGE SCALE GENOMIC DNA]</scope>
    <source>
        <strain evidence="3 4">S1CR25-12</strain>
    </source>
</reference>
<protein>
    <submittedName>
        <fullName evidence="3">Uncharacterized protein</fullName>
    </submittedName>
</protein>
<feature type="region of interest" description="Disordered" evidence="2">
    <location>
        <begin position="159"/>
        <end position="362"/>
    </location>
</feature>
<dbReference type="RefSeq" id="WP_310919292.1">
    <property type="nucleotide sequence ID" value="NZ_JAMQON010000002.1"/>
</dbReference>
<dbReference type="Proteomes" id="UP001259659">
    <property type="component" value="Unassembled WGS sequence"/>
</dbReference>
<keyword evidence="4" id="KW-1185">Reference proteome</keyword>
<proteinExistence type="predicted"/>
<evidence type="ECO:0000313" key="4">
    <source>
        <dbReference type="Proteomes" id="UP001259659"/>
    </source>
</evidence>
<feature type="coiled-coil region" evidence="1">
    <location>
        <begin position="81"/>
        <end position="108"/>
    </location>
</feature>
<accession>A0ABU2FD86</accession>
<comment type="caution">
    <text evidence="3">The sequence shown here is derived from an EMBL/GenBank/DDBJ whole genome shotgun (WGS) entry which is preliminary data.</text>
</comment>
<name>A0ABU2FD86_9EURY</name>
<evidence type="ECO:0000256" key="2">
    <source>
        <dbReference type="SAM" id="MobiDB-lite"/>
    </source>
</evidence>
<organism evidence="3 4">
    <name type="scientific">Haloarcula saliterrae</name>
    <dbReference type="NCBI Taxonomy" id="2950534"/>
    <lineage>
        <taxon>Archaea</taxon>
        <taxon>Methanobacteriati</taxon>
        <taxon>Methanobacteriota</taxon>
        <taxon>Stenosarchaea group</taxon>
        <taxon>Halobacteria</taxon>
        <taxon>Halobacteriales</taxon>
        <taxon>Haloarculaceae</taxon>
        <taxon>Haloarcula</taxon>
    </lineage>
</organism>
<dbReference type="EMBL" id="JAMQON010000002">
    <property type="protein sequence ID" value="MDS0259670.1"/>
    <property type="molecule type" value="Genomic_DNA"/>
</dbReference>
<feature type="compositionally biased region" description="Basic and acidic residues" evidence="2">
    <location>
        <begin position="349"/>
        <end position="362"/>
    </location>
</feature>
<keyword evidence="1" id="KW-0175">Coiled coil</keyword>
<feature type="compositionally biased region" description="Basic and acidic residues" evidence="2">
    <location>
        <begin position="185"/>
        <end position="251"/>
    </location>
</feature>
<evidence type="ECO:0000313" key="3">
    <source>
        <dbReference type="EMBL" id="MDS0259670.1"/>
    </source>
</evidence>
<evidence type="ECO:0000256" key="1">
    <source>
        <dbReference type="SAM" id="Coils"/>
    </source>
</evidence>
<sequence>MTNRHAVFVVCVAVALLVSPTIMAQETATATRNTTNGSGGTAGMGAQLTAFTQSSSAAANDSVENGMWRAGFDQSDAGERTNLVRDRAGTLERRLDRLQRQNESLRAEYENGSLPQPAYIARQSRLSARIDGLRAAVNDTDEAAARAGVNDSRLERLRENASELDGPEVAAIARGLGGGPPADRGPPDEAGERGPPDDARGPPDEAGERGPPDDARGPPANRSEERGETANRSEERGETANRSEERGEAANRTDGPGQSTDRSEAPGSSGGGDTATNETSAAGQPDSAGGATDGSEGGAADRSNGPDTKGSESGGDDTKGSGSGGDDTKGSGSSSDDTKGSGSGSDGAGGDRADEAPGRSGN</sequence>